<keyword evidence="2" id="KW-1133">Transmembrane helix</keyword>
<dbReference type="EMBL" id="JBHSDT010000004">
    <property type="protein sequence ID" value="MFC4403012.1"/>
    <property type="molecule type" value="Genomic_DNA"/>
</dbReference>
<evidence type="ECO:0000313" key="4">
    <source>
        <dbReference type="Proteomes" id="UP001595882"/>
    </source>
</evidence>
<organism evidence="3 4">
    <name type="scientific">Gracilibacillus xinjiangensis</name>
    <dbReference type="NCBI Taxonomy" id="1193282"/>
    <lineage>
        <taxon>Bacteria</taxon>
        <taxon>Bacillati</taxon>
        <taxon>Bacillota</taxon>
        <taxon>Bacilli</taxon>
        <taxon>Bacillales</taxon>
        <taxon>Bacillaceae</taxon>
        <taxon>Gracilibacillus</taxon>
    </lineage>
</organism>
<evidence type="ECO:0000256" key="1">
    <source>
        <dbReference type="SAM" id="MobiDB-lite"/>
    </source>
</evidence>
<gene>
    <name evidence="3" type="ORF">ACFOY7_07985</name>
</gene>
<feature type="region of interest" description="Disordered" evidence="1">
    <location>
        <begin position="47"/>
        <end position="121"/>
    </location>
</feature>
<reference evidence="4" key="1">
    <citation type="journal article" date="2019" name="Int. J. Syst. Evol. Microbiol.">
        <title>The Global Catalogue of Microorganisms (GCM) 10K type strain sequencing project: providing services to taxonomists for standard genome sequencing and annotation.</title>
        <authorList>
            <consortium name="The Broad Institute Genomics Platform"/>
            <consortium name="The Broad Institute Genome Sequencing Center for Infectious Disease"/>
            <person name="Wu L."/>
            <person name="Ma J."/>
        </authorList>
    </citation>
    <scope>NUCLEOTIDE SEQUENCE [LARGE SCALE GENOMIC DNA]</scope>
    <source>
        <strain evidence="4">CCUG 37865</strain>
    </source>
</reference>
<keyword evidence="4" id="KW-1185">Reference proteome</keyword>
<comment type="caution">
    <text evidence="3">The sequence shown here is derived from an EMBL/GenBank/DDBJ whole genome shotgun (WGS) entry which is preliminary data.</text>
</comment>
<keyword evidence="2" id="KW-0472">Membrane</keyword>
<dbReference type="RefSeq" id="WP_390251148.1">
    <property type="nucleotide sequence ID" value="NZ_JBHSDT010000004.1"/>
</dbReference>
<feature type="compositionally biased region" description="Basic and acidic residues" evidence="1">
    <location>
        <begin position="56"/>
        <end position="72"/>
    </location>
</feature>
<proteinExistence type="predicted"/>
<evidence type="ECO:0000313" key="3">
    <source>
        <dbReference type="EMBL" id="MFC4403012.1"/>
    </source>
</evidence>
<dbReference type="Proteomes" id="UP001595882">
    <property type="component" value="Unassembled WGS sequence"/>
</dbReference>
<keyword evidence="2" id="KW-0812">Transmembrane</keyword>
<name>A0ABV8WTT7_9BACI</name>
<evidence type="ECO:0000256" key="2">
    <source>
        <dbReference type="SAM" id="Phobius"/>
    </source>
</evidence>
<sequence>MWKKVLFSLLGLVVIGAGFFSYFFFIKDYDIEDEQVDKILENEYDLTIPQESTIEPTDKEESNSIPENRPDESSISNNNESEELTTGDSHEESNERNSNSTSSTKAMADEQTGVEYDGSQGEKATAQEIIAKYKPTFSSLHSQAEARLNELAEYAYSEYKEEREAGENISYTYLFQKYKSAAARLEDKTDSVFNQVYGQLVNELENNGYSSEKAQAIYDEYQTVKDSTEKKLMKKMLESIN</sequence>
<feature type="transmembrane region" description="Helical" evidence="2">
    <location>
        <begin position="6"/>
        <end position="25"/>
    </location>
</feature>
<protein>
    <submittedName>
        <fullName evidence="3">Uncharacterized protein</fullName>
    </submittedName>
</protein>
<accession>A0ABV8WTT7</accession>